<reference evidence="4" key="1">
    <citation type="submission" date="2017-01" db="EMBL/GenBank/DDBJ databases">
        <authorList>
            <person name="Varghese N."/>
            <person name="Submissions S."/>
        </authorList>
    </citation>
    <scope>NUCLEOTIDE SEQUENCE [LARGE SCALE GENOMIC DNA]</scope>
    <source>
        <strain evidence="4">DSM 46698</strain>
    </source>
</reference>
<dbReference type="OrthoDB" id="9779207at2"/>
<keyword evidence="3" id="KW-0413">Isomerase</keyword>
<dbReference type="GO" id="GO:0097367">
    <property type="term" value="F:carbohydrate derivative binding"/>
    <property type="evidence" value="ECO:0007669"/>
    <property type="project" value="InterPro"/>
</dbReference>
<dbReference type="Pfam" id="PF01380">
    <property type="entry name" value="SIS"/>
    <property type="match status" value="1"/>
</dbReference>
<evidence type="ECO:0000313" key="4">
    <source>
        <dbReference type="Proteomes" id="UP000186026"/>
    </source>
</evidence>
<evidence type="ECO:0000259" key="2">
    <source>
        <dbReference type="PROSITE" id="PS51464"/>
    </source>
</evidence>
<gene>
    <name evidence="3" type="ORF">SAMN05421761_10962</name>
</gene>
<dbReference type="STRING" id="529505.SAMN05421761_10962"/>
<dbReference type="SUPFAM" id="SSF53697">
    <property type="entry name" value="SIS domain"/>
    <property type="match status" value="1"/>
</dbReference>
<keyword evidence="4" id="KW-1185">Reference proteome</keyword>
<protein>
    <submittedName>
        <fullName evidence="3">Galactosamine 6-phosphate isomerase AgaS</fullName>
    </submittedName>
</protein>
<feature type="domain" description="SIS" evidence="2">
    <location>
        <begin position="51"/>
        <end position="204"/>
    </location>
</feature>
<dbReference type="CDD" id="cd05008">
    <property type="entry name" value="SIS_GlmS_GlmD_1"/>
    <property type="match status" value="1"/>
</dbReference>
<accession>A0A1N7NBW1</accession>
<dbReference type="InterPro" id="IPR001347">
    <property type="entry name" value="SIS_dom"/>
</dbReference>
<organism evidence="3 4">
    <name type="scientific">Belliella pelovolcani</name>
    <dbReference type="NCBI Taxonomy" id="529505"/>
    <lineage>
        <taxon>Bacteria</taxon>
        <taxon>Pseudomonadati</taxon>
        <taxon>Bacteroidota</taxon>
        <taxon>Cytophagia</taxon>
        <taxon>Cytophagales</taxon>
        <taxon>Cyclobacteriaceae</taxon>
        <taxon>Belliella</taxon>
    </lineage>
</organism>
<dbReference type="Proteomes" id="UP000186026">
    <property type="component" value="Unassembled WGS sequence"/>
</dbReference>
<evidence type="ECO:0000313" key="3">
    <source>
        <dbReference type="EMBL" id="SIS95780.1"/>
    </source>
</evidence>
<dbReference type="InterPro" id="IPR050303">
    <property type="entry name" value="GatZ_KbaZ_carbometab"/>
</dbReference>
<dbReference type="InterPro" id="IPR046348">
    <property type="entry name" value="SIS_dom_sf"/>
</dbReference>
<dbReference type="GO" id="GO:0009401">
    <property type="term" value="P:phosphoenolpyruvate-dependent sugar phosphotransferase system"/>
    <property type="evidence" value="ECO:0007669"/>
    <property type="project" value="TreeGrafter"/>
</dbReference>
<dbReference type="RefSeq" id="WP_076501559.1">
    <property type="nucleotide sequence ID" value="NZ_FTOP01000009.1"/>
</dbReference>
<dbReference type="GO" id="GO:1901135">
    <property type="term" value="P:carbohydrate derivative metabolic process"/>
    <property type="evidence" value="ECO:0007669"/>
    <property type="project" value="InterPro"/>
</dbReference>
<dbReference type="PANTHER" id="PTHR32502">
    <property type="entry name" value="N-ACETYLGALACTOSAMINE PERMEASE II COMPONENT-RELATED"/>
    <property type="match status" value="1"/>
</dbReference>
<dbReference type="GO" id="GO:0016853">
    <property type="term" value="F:isomerase activity"/>
    <property type="evidence" value="ECO:0007669"/>
    <property type="project" value="UniProtKB-KW"/>
</dbReference>
<dbReference type="GO" id="GO:0005886">
    <property type="term" value="C:plasma membrane"/>
    <property type="evidence" value="ECO:0007669"/>
    <property type="project" value="TreeGrafter"/>
</dbReference>
<evidence type="ECO:0000256" key="1">
    <source>
        <dbReference type="ARBA" id="ARBA00022737"/>
    </source>
</evidence>
<dbReference type="Gene3D" id="3.40.50.10490">
    <property type="entry name" value="Glucose-6-phosphate isomerase like protein, domain 1"/>
    <property type="match status" value="2"/>
</dbReference>
<keyword evidence="1" id="KW-0677">Repeat</keyword>
<dbReference type="PANTHER" id="PTHR32502:SF3">
    <property type="entry name" value="D-GALACTOSAMINE-6-PHOSPHATE DEAMINASE AGAS-RELATED"/>
    <property type="match status" value="1"/>
</dbReference>
<dbReference type="EMBL" id="FTOP01000009">
    <property type="protein sequence ID" value="SIS95780.1"/>
    <property type="molecule type" value="Genomic_DNA"/>
</dbReference>
<name>A0A1N7NBW1_9BACT</name>
<dbReference type="InterPro" id="IPR035466">
    <property type="entry name" value="GlmS/AgaS_SIS"/>
</dbReference>
<sequence>MISTTYLNLEKQSAVNVGAEHTAREIMQQPQLWLDVLALIASQKIELESFLNPLYSLPNLRIILTGAGSSAFIGEAAAGLVQSSTGVITQAIPTTDIVTHPELAFNKAIPTLLVSFARSGNSPESVETVHLADEYVDDIYHLVITCNRDGELAEYVKNHKGNSYCLLLPEEANDKSLAMTGSFTSMLLSILVIAQLKNLGNVGEKVIAVSEHADEFFAKHLGDFMEIAGSQFDRVIFLGSGPMLGVARECHLKLQELTDGQVVCKHDSFLGFRHGPRAVVNEKSLLVFLFSNDPHVYQYERDLAASLAQDSRSLPIITYGAWYSDDFRSIINLAPRTSSCSAGEFRILSATLIGQLLGFYKCLNLGLKPDNPSISGAISRVVQGVNIYRKEK</sequence>
<dbReference type="PROSITE" id="PS51464">
    <property type="entry name" value="SIS"/>
    <property type="match status" value="1"/>
</dbReference>
<proteinExistence type="predicted"/>
<dbReference type="AlphaFoldDB" id="A0A1N7NBW1"/>